<reference evidence="1 2" key="1">
    <citation type="journal article" date="2018" name="Infect. Genet. Evol.">
        <title>Genome-wide analysis of Borrelia turcica and 'Candidatus Borrelia tachyglossi' shows relapsing fever-like genomes with unique genomic links to Lyme disease Borrelia.</title>
        <authorList>
            <person name="Gofton A.W."/>
            <person name="Margos G."/>
            <person name="Fingerle V."/>
            <person name="Hepner S."/>
            <person name="Loh S.M."/>
            <person name="Ryan U."/>
            <person name="Irwin P."/>
            <person name="Oskam C.L."/>
        </authorList>
    </citation>
    <scope>NUCLEOTIDE SEQUENCE [LARGE SCALE GENOMIC DNA]</scope>
    <source>
        <strain evidence="1 2">IST7</strain>
        <plasmid evidence="1">cp33</plasmid>
    </source>
</reference>
<accession>A0A386PNF3</accession>
<dbReference type="InterPro" id="IPR008483">
    <property type="entry name" value="DUF764_BOR_spp"/>
</dbReference>
<dbReference type="EMBL" id="CP028888">
    <property type="protein sequence ID" value="AYE37004.1"/>
    <property type="molecule type" value="Genomic_DNA"/>
</dbReference>
<dbReference type="KEGG" id="btur:DB313_05755"/>
<geneLocation type="plasmid" evidence="1 2">
    <name>cp33</name>
</geneLocation>
<keyword evidence="2" id="KW-1185">Reference proteome</keyword>
<organism evidence="1 2">
    <name type="scientific">Borrelia turcica IST7</name>
    <dbReference type="NCBI Taxonomy" id="1104446"/>
    <lineage>
        <taxon>Bacteria</taxon>
        <taxon>Pseudomonadati</taxon>
        <taxon>Spirochaetota</taxon>
        <taxon>Spirochaetia</taxon>
        <taxon>Spirochaetales</taxon>
        <taxon>Borreliaceae</taxon>
        <taxon>Borrelia</taxon>
    </lineage>
</organism>
<dbReference type="Pfam" id="PF05561">
    <property type="entry name" value="DUF764"/>
    <property type="match status" value="1"/>
</dbReference>
<name>A0A386PNF3_9SPIR</name>
<dbReference type="RefSeq" id="WP_120104925.1">
    <property type="nucleotide sequence ID" value="NZ_CP028888.1"/>
</dbReference>
<dbReference type="AlphaFoldDB" id="A0A386PNF3"/>
<protein>
    <submittedName>
        <fullName evidence="1">Uncharacterized protein</fullName>
    </submittedName>
</protein>
<gene>
    <name evidence="1" type="ORF">DB313_05755</name>
</gene>
<evidence type="ECO:0000313" key="1">
    <source>
        <dbReference type="EMBL" id="AYE37004.1"/>
    </source>
</evidence>
<keyword evidence="1" id="KW-0614">Plasmid</keyword>
<proteinExistence type="predicted"/>
<dbReference type="Proteomes" id="UP000275571">
    <property type="component" value="Plasmid cp33"/>
</dbReference>
<dbReference type="OrthoDB" id="350614at2"/>
<evidence type="ECO:0000313" key="2">
    <source>
        <dbReference type="Proteomes" id="UP000275571"/>
    </source>
</evidence>
<sequence length="188" mass="21833">MLIDLHETQVYVLKILEMFAVALKKKQGISIELINIINHPYLEDINTNSSDVVAIKVIDYGRLGNRELRSGGFYDSVNEYELMISLYFICFITKENAVNQIDLLNRMTLIYQEYNSFLHNNSNIFKFSKAVDKEYVLRLKYILRHIGRFALKDPITVKSKYSNKAISTNIITKVNVQVIEEKITSTQK</sequence>